<dbReference type="Proteomes" id="UP000320386">
    <property type="component" value="Chromosome"/>
</dbReference>
<dbReference type="InterPro" id="IPR015424">
    <property type="entry name" value="PyrdxlP-dep_Trfase"/>
</dbReference>
<dbReference type="AlphaFoldDB" id="A0A518BWD2"/>
<dbReference type="InterPro" id="IPR050596">
    <property type="entry name" value="AspAT/PAT-like"/>
</dbReference>
<dbReference type="PROSITE" id="PS00105">
    <property type="entry name" value="AA_TRANSFER_CLASS_1"/>
    <property type="match status" value="1"/>
</dbReference>
<feature type="domain" description="Aminotransferase class I/classII large" evidence="7">
    <location>
        <begin position="32"/>
        <end position="378"/>
    </location>
</feature>
<keyword evidence="9" id="KW-1185">Reference proteome</keyword>
<dbReference type="InterPro" id="IPR004839">
    <property type="entry name" value="Aminotransferase_I/II_large"/>
</dbReference>
<dbReference type="GO" id="GO:0008483">
    <property type="term" value="F:transaminase activity"/>
    <property type="evidence" value="ECO:0007669"/>
    <property type="project" value="UniProtKB-KW"/>
</dbReference>
<comment type="cofactor">
    <cofactor evidence="1 6">
        <name>pyridoxal 5'-phosphate</name>
        <dbReference type="ChEBI" id="CHEBI:597326"/>
    </cofactor>
</comment>
<evidence type="ECO:0000313" key="8">
    <source>
        <dbReference type="EMBL" id="QDU71286.1"/>
    </source>
</evidence>
<keyword evidence="4 6" id="KW-0808">Transferase</keyword>
<evidence type="ECO:0000256" key="6">
    <source>
        <dbReference type="RuleBase" id="RU000481"/>
    </source>
</evidence>
<dbReference type="SUPFAM" id="SSF53383">
    <property type="entry name" value="PLP-dependent transferases"/>
    <property type="match status" value="1"/>
</dbReference>
<evidence type="ECO:0000256" key="3">
    <source>
        <dbReference type="ARBA" id="ARBA00022576"/>
    </source>
</evidence>
<keyword evidence="5" id="KW-0663">Pyridoxal phosphate</keyword>
<evidence type="ECO:0000259" key="7">
    <source>
        <dbReference type="Pfam" id="PF00155"/>
    </source>
</evidence>
<protein>
    <recommendedName>
        <fullName evidence="6">Aminotransferase</fullName>
        <ecNumber evidence="6">2.6.1.-</ecNumber>
    </recommendedName>
</protein>
<dbReference type="GO" id="GO:0006520">
    <property type="term" value="P:amino acid metabolic process"/>
    <property type="evidence" value="ECO:0007669"/>
    <property type="project" value="InterPro"/>
</dbReference>
<reference evidence="8 9" key="1">
    <citation type="submission" date="2019-02" db="EMBL/GenBank/DDBJ databases">
        <title>Deep-cultivation of Planctomycetes and their phenomic and genomic characterization uncovers novel biology.</title>
        <authorList>
            <person name="Wiegand S."/>
            <person name="Jogler M."/>
            <person name="Boedeker C."/>
            <person name="Pinto D."/>
            <person name="Vollmers J."/>
            <person name="Rivas-Marin E."/>
            <person name="Kohn T."/>
            <person name="Peeters S.H."/>
            <person name="Heuer A."/>
            <person name="Rast P."/>
            <person name="Oberbeckmann S."/>
            <person name="Bunk B."/>
            <person name="Jeske O."/>
            <person name="Meyerdierks A."/>
            <person name="Storesund J.E."/>
            <person name="Kallscheuer N."/>
            <person name="Luecker S."/>
            <person name="Lage O.M."/>
            <person name="Pohl T."/>
            <person name="Merkel B.J."/>
            <person name="Hornburger P."/>
            <person name="Mueller R.-W."/>
            <person name="Bruemmer F."/>
            <person name="Labrenz M."/>
            <person name="Spormann A.M."/>
            <person name="Op den Camp H."/>
            <person name="Overmann J."/>
            <person name="Amann R."/>
            <person name="Jetten M.S.M."/>
            <person name="Mascher T."/>
            <person name="Medema M.H."/>
            <person name="Devos D.P."/>
            <person name="Kaster A.-K."/>
            <person name="Ovreas L."/>
            <person name="Rohde M."/>
            <person name="Galperin M.Y."/>
            <person name="Jogler C."/>
        </authorList>
    </citation>
    <scope>NUCLEOTIDE SEQUENCE [LARGE SCALE GENOMIC DNA]</scope>
    <source>
        <strain evidence="8 9">Pan265</strain>
    </source>
</reference>
<dbReference type="CDD" id="cd00609">
    <property type="entry name" value="AAT_like"/>
    <property type="match status" value="1"/>
</dbReference>
<evidence type="ECO:0000256" key="1">
    <source>
        <dbReference type="ARBA" id="ARBA00001933"/>
    </source>
</evidence>
<dbReference type="GO" id="GO:0030170">
    <property type="term" value="F:pyridoxal phosphate binding"/>
    <property type="evidence" value="ECO:0007669"/>
    <property type="project" value="InterPro"/>
</dbReference>
<dbReference type="EMBL" id="CP036280">
    <property type="protein sequence ID" value="QDU71286.1"/>
    <property type="molecule type" value="Genomic_DNA"/>
</dbReference>
<organism evidence="8 9">
    <name type="scientific">Mucisphaera calidilacus</name>
    <dbReference type="NCBI Taxonomy" id="2527982"/>
    <lineage>
        <taxon>Bacteria</taxon>
        <taxon>Pseudomonadati</taxon>
        <taxon>Planctomycetota</taxon>
        <taxon>Phycisphaerae</taxon>
        <taxon>Phycisphaerales</taxon>
        <taxon>Phycisphaeraceae</taxon>
        <taxon>Mucisphaera</taxon>
    </lineage>
</organism>
<evidence type="ECO:0000256" key="5">
    <source>
        <dbReference type="ARBA" id="ARBA00022898"/>
    </source>
</evidence>
<dbReference type="Gene3D" id="3.40.640.10">
    <property type="entry name" value="Type I PLP-dependent aspartate aminotransferase-like (Major domain)"/>
    <property type="match status" value="1"/>
</dbReference>
<evidence type="ECO:0000313" key="9">
    <source>
        <dbReference type="Proteomes" id="UP000320386"/>
    </source>
</evidence>
<dbReference type="InterPro" id="IPR015421">
    <property type="entry name" value="PyrdxlP-dep_Trfase_major"/>
</dbReference>
<proteinExistence type="inferred from homology"/>
<dbReference type="RefSeq" id="WP_145445440.1">
    <property type="nucleotide sequence ID" value="NZ_CP036280.1"/>
</dbReference>
<dbReference type="OrthoDB" id="231967at2"/>
<keyword evidence="3 6" id="KW-0032">Aminotransferase</keyword>
<gene>
    <name evidence="8" type="ORF">Pan265_11350</name>
</gene>
<dbReference type="InterPro" id="IPR004838">
    <property type="entry name" value="NHTrfase_class1_PyrdxlP-BS"/>
</dbReference>
<dbReference type="Pfam" id="PF00155">
    <property type="entry name" value="Aminotran_1_2"/>
    <property type="match status" value="1"/>
</dbReference>
<dbReference type="EC" id="2.6.1.-" evidence="6"/>
<evidence type="ECO:0000256" key="2">
    <source>
        <dbReference type="ARBA" id="ARBA00007441"/>
    </source>
</evidence>
<evidence type="ECO:0000256" key="4">
    <source>
        <dbReference type="ARBA" id="ARBA00022679"/>
    </source>
</evidence>
<dbReference type="PANTHER" id="PTHR46383">
    <property type="entry name" value="ASPARTATE AMINOTRANSFERASE"/>
    <property type="match status" value="1"/>
</dbReference>
<name>A0A518BWD2_9BACT</name>
<dbReference type="KEGG" id="mcad:Pan265_11350"/>
<accession>A0A518BWD2</accession>
<comment type="similarity">
    <text evidence="2 6">Belongs to the class-I pyridoxal-phosphate-dependent aminotransferase family.</text>
</comment>
<dbReference type="PANTHER" id="PTHR46383:SF3">
    <property type="entry name" value="ASPARTATE AMINOTRANSFERASE-RELATED"/>
    <property type="match status" value="1"/>
</dbReference>
<sequence length="387" mass="42203">MFDVEQVLASRVHKIDASGIRRVFDLAAKLENPINLSIGQPHFDVPDAVKDAAASAIREGFNKYTQTQGIADLIAQVSDRAAKQFPDTLGNGRGSLKDETSTLITSGVSGGLMLLLLACCEPGDDVLMPDPYFVMYRHLVTLAGGNPVYVDTYPDFQLTAERVERAITPRTKLLLFSSPSNPTGVVLTDTNARELASLAEDKRLLLASDEIYDRFCYDGPCPSVASHTDRVILLRGFSKTYAMTGWRLGYAIGPRPLVEQMTKLQQYSFVCAPSMTQVAGLTALDLDIDGYVHEYAQRRDQVVETLGGAGFEITRPDGAFYAFVSVPEHLGITGTTFAERAVERGVLIIPGSVFSQRDTHFRLSYAVAEEQLEAGLKVLTSLADHGS</sequence>